<evidence type="ECO:0000256" key="5">
    <source>
        <dbReference type="ARBA" id="ARBA00022989"/>
    </source>
</evidence>
<evidence type="ECO:0000256" key="4">
    <source>
        <dbReference type="ARBA" id="ARBA00022723"/>
    </source>
</evidence>
<feature type="transmembrane region" description="Helical" evidence="12">
    <location>
        <begin position="123"/>
        <end position="141"/>
    </location>
</feature>
<keyword evidence="12" id="KW-1003">Cell membrane</keyword>
<dbReference type="Pfam" id="PF02628">
    <property type="entry name" value="COX15-CtaA"/>
    <property type="match status" value="1"/>
</dbReference>
<proteinExistence type="inferred from homology"/>
<comment type="subunit">
    <text evidence="12">Interacts with CtaB.</text>
</comment>
<evidence type="ECO:0000256" key="8">
    <source>
        <dbReference type="ARBA" id="ARBA00023133"/>
    </source>
</evidence>
<evidence type="ECO:0000256" key="12">
    <source>
        <dbReference type="HAMAP-Rule" id="MF_01665"/>
    </source>
</evidence>
<sequence length="338" mass="39158">MKKDNKAVIYWLLTGCLLIFIMVIVGGITRLTHSGLSISNYKLISGTIPPMNETEWNEAFELYKQYPEYQKLNNHFTLEEFKDIYFWEWIHRVIGRFIGLVFIFPFIYFLIRKQLSKPTIKKSIVLLLMGGFQGFLGWYMVKSGLVDRPDVSHYRLAAHLTTAFLTFAYTFWVALDLMFPNKKNVDTKLRNFIRIGLVILIIQIIYGAFVAGLDAGWIHNHWPFMSEGKLIHETVYTEQNPTYLNFLEGKSGVQFVHRTLAYVVVIFILSIWYKATRNDISKWQSKGVNSLLIVVGIQFLLGVLTLLLAVPVWLGVLHQVVAFILLSCMVFTLHRFSK</sequence>
<reference evidence="13 14" key="1">
    <citation type="submission" date="2023-03" db="EMBL/GenBank/DDBJ databases">
        <title>Strain YYF002 represents a novel species in the genus Winogradskyella isolated from seawater.</title>
        <authorList>
            <person name="Fu Z.-Y."/>
        </authorList>
    </citation>
    <scope>NUCLEOTIDE SEQUENCE [LARGE SCALE GENOMIC DNA]</scope>
    <source>
        <strain evidence="13 14">YYF002</strain>
    </source>
</reference>
<evidence type="ECO:0000256" key="1">
    <source>
        <dbReference type="ARBA" id="ARBA00001970"/>
    </source>
</evidence>
<keyword evidence="4 12" id="KW-0479">Metal-binding</keyword>
<dbReference type="RefSeq" id="WP_278005807.1">
    <property type="nucleotide sequence ID" value="NZ_JARSBN010000005.1"/>
</dbReference>
<dbReference type="PANTHER" id="PTHR23289:SF2">
    <property type="entry name" value="CYTOCHROME C OXIDASE ASSEMBLY PROTEIN COX15 HOMOLOG"/>
    <property type="match status" value="1"/>
</dbReference>
<feature type="transmembrane region" description="Helical" evidence="12">
    <location>
        <begin position="287"/>
        <end position="310"/>
    </location>
</feature>
<feature type="binding site" description="axial binding residue" evidence="12">
    <location>
        <position position="257"/>
    </location>
    <ligand>
        <name>heme</name>
        <dbReference type="ChEBI" id="CHEBI:30413"/>
    </ligand>
    <ligandPart>
        <name>Fe</name>
        <dbReference type="ChEBI" id="CHEBI:18248"/>
    </ligandPart>
</feature>
<comment type="cofactor">
    <cofactor evidence="1 12">
        <name>heme b</name>
        <dbReference type="ChEBI" id="CHEBI:60344"/>
    </cofactor>
</comment>
<feature type="transmembrane region" description="Helical" evidence="12">
    <location>
        <begin position="316"/>
        <end position="333"/>
    </location>
</feature>
<keyword evidence="9 12" id="KW-0472">Membrane</keyword>
<dbReference type="Proteomes" id="UP001529085">
    <property type="component" value="Unassembled WGS sequence"/>
</dbReference>
<gene>
    <name evidence="12" type="primary">ctaA</name>
    <name evidence="13" type="ORF">P7122_10775</name>
</gene>
<comment type="caution">
    <text evidence="13">The sequence shown here is derived from an EMBL/GenBank/DDBJ whole genome shotgun (WGS) entry which is preliminary data.</text>
</comment>
<feature type="transmembrane region" description="Helical" evidence="12">
    <location>
        <begin position="89"/>
        <end position="111"/>
    </location>
</feature>
<comment type="function">
    <text evidence="12">Catalyzes the conversion of heme O to heme A by two successive hydroxylations of the methyl group at C8. The first hydroxylation forms heme I, the second hydroxylation results in an unstable dihydroxymethyl group, which spontaneously dehydrates, resulting in the formyl group of heme A.</text>
</comment>
<dbReference type="EMBL" id="JARSBN010000005">
    <property type="protein sequence ID" value="MDG4716360.1"/>
    <property type="molecule type" value="Genomic_DNA"/>
</dbReference>
<keyword evidence="6 12" id="KW-0560">Oxidoreductase</keyword>
<evidence type="ECO:0000256" key="11">
    <source>
        <dbReference type="ARBA" id="ARBA00048044"/>
    </source>
</evidence>
<feature type="transmembrane region" description="Helical" evidence="12">
    <location>
        <begin position="191"/>
        <end position="213"/>
    </location>
</feature>
<comment type="catalytic activity">
    <reaction evidence="11">
        <text>Fe(II)-heme o + 2 A + H2O = Fe(II)-heme a + 2 AH2</text>
        <dbReference type="Rhea" id="RHEA:63388"/>
        <dbReference type="ChEBI" id="CHEBI:13193"/>
        <dbReference type="ChEBI" id="CHEBI:15377"/>
        <dbReference type="ChEBI" id="CHEBI:17499"/>
        <dbReference type="ChEBI" id="CHEBI:60530"/>
        <dbReference type="ChEBI" id="CHEBI:61715"/>
        <dbReference type="EC" id="1.17.99.9"/>
    </reaction>
    <physiologicalReaction direction="left-to-right" evidence="11">
        <dbReference type="Rhea" id="RHEA:63389"/>
    </physiologicalReaction>
</comment>
<comment type="pathway">
    <text evidence="10 12">Porphyrin-containing compound metabolism; heme A biosynthesis; heme A from heme O: step 1/1.</text>
</comment>
<keyword evidence="14" id="KW-1185">Reference proteome</keyword>
<keyword evidence="3 12" id="KW-0812">Transmembrane</keyword>
<evidence type="ECO:0000256" key="10">
    <source>
        <dbReference type="ARBA" id="ARBA00044501"/>
    </source>
</evidence>
<dbReference type="EC" id="1.17.99.9" evidence="12"/>
<dbReference type="InterPro" id="IPR003780">
    <property type="entry name" value="COX15/CtaA_fam"/>
</dbReference>
<evidence type="ECO:0000256" key="7">
    <source>
        <dbReference type="ARBA" id="ARBA00023004"/>
    </source>
</evidence>
<feature type="transmembrane region" description="Helical" evidence="12">
    <location>
        <begin position="7"/>
        <end position="28"/>
    </location>
</feature>
<keyword evidence="5 12" id="KW-1133">Transmembrane helix</keyword>
<feature type="transmembrane region" description="Helical" evidence="12">
    <location>
        <begin position="156"/>
        <end position="179"/>
    </location>
</feature>
<organism evidence="13 14">
    <name type="scientific">Winogradskyella marincola</name>
    <dbReference type="NCBI Taxonomy" id="3037795"/>
    <lineage>
        <taxon>Bacteria</taxon>
        <taxon>Pseudomonadati</taxon>
        <taxon>Bacteroidota</taxon>
        <taxon>Flavobacteriia</taxon>
        <taxon>Flavobacteriales</taxon>
        <taxon>Flavobacteriaceae</taxon>
        <taxon>Winogradskyella</taxon>
    </lineage>
</organism>
<keyword evidence="8 12" id="KW-0350">Heme biosynthesis</keyword>
<protein>
    <recommendedName>
        <fullName evidence="12">Heme A synthase</fullName>
        <shortName evidence="12">HAS</shortName>
        <ecNumber evidence="12">1.17.99.9</ecNumber>
    </recommendedName>
    <alternativeName>
        <fullName evidence="12">Cytochrome aa3-controlling protein</fullName>
    </alternativeName>
</protein>
<keyword evidence="7 12" id="KW-0408">Iron</keyword>
<feature type="binding site" description="axial binding residue" evidence="12">
    <location>
        <position position="318"/>
    </location>
    <ligand>
        <name>heme</name>
        <dbReference type="ChEBI" id="CHEBI:30413"/>
    </ligand>
    <ligandPart>
        <name>Fe</name>
        <dbReference type="ChEBI" id="CHEBI:18248"/>
    </ligandPart>
</feature>
<evidence type="ECO:0000313" key="14">
    <source>
        <dbReference type="Proteomes" id="UP001529085"/>
    </source>
</evidence>
<evidence type="ECO:0000313" key="13">
    <source>
        <dbReference type="EMBL" id="MDG4716360.1"/>
    </source>
</evidence>
<comment type="subcellular location">
    <subcellularLocation>
        <location evidence="12">Cell membrane</location>
        <topology evidence="12">Multi-pass membrane protein</topology>
    </subcellularLocation>
    <subcellularLocation>
        <location evidence="2">Membrane</location>
        <topology evidence="2">Multi-pass membrane protein</topology>
    </subcellularLocation>
</comment>
<evidence type="ECO:0000256" key="6">
    <source>
        <dbReference type="ARBA" id="ARBA00023002"/>
    </source>
</evidence>
<dbReference type="InterPro" id="IPR023754">
    <property type="entry name" value="HemeA_Synthase_type2"/>
</dbReference>
<evidence type="ECO:0000256" key="3">
    <source>
        <dbReference type="ARBA" id="ARBA00022692"/>
    </source>
</evidence>
<comment type="similarity">
    <text evidence="12">Belongs to the COX15/CtaA family. Type 2 subfamily.</text>
</comment>
<name>A0ABT6G2U0_9FLAO</name>
<evidence type="ECO:0000256" key="2">
    <source>
        <dbReference type="ARBA" id="ARBA00004141"/>
    </source>
</evidence>
<accession>A0ABT6G2U0</accession>
<evidence type="ECO:0000256" key="9">
    <source>
        <dbReference type="ARBA" id="ARBA00023136"/>
    </source>
</evidence>
<dbReference type="PANTHER" id="PTHR23289">
    <property type="entry name" value="CYTOCHROME C OXIDASE ASSEMBLY PROTEIN COX15"/>
    <property type="match status" value="1"/>
</dbReference>
<feature type="transmembrane region" description="Helical" evidence="12">
    <location>
        <begin position="255"/>
        <end position="275"/>
    </location>
</feature>
<dbReference type="HAMAP" id="MF_01665">
    <property type="entry name" value="HemeA_synth_type2"/>
    <property type="match status" value="1"/>
</dbReference>